<dbReference type="InterPro" id="IPR052048">
    <property type="entry name" value="ST_Response_Regulator"/>
</dbReference>
<keyword evidence="3" id="KW-0597">Phosphoprotein</keyword>
<evidence type="ECO:0000313" key="6">
    <source>
        <dbReference type="Proteomes" id="UP000323521"/>
    </source>
</evidence>
<dbReference type="GO" id="GO:0000160">
    <property type="term" value="P:phosphorelay signal transduction system"/>
    <property type="evidence" value="ECO:0007669"/>
    <property type="project" value="InterPro"/>
</dbReference>
<dbReference type="EMBL" id="CP017634">
    <property type="protein sequence ID" value="ATW26102.1"/>
    <property type="molecule type" value="Genomic_DNA"/>
</dbReference>
<dbReference type="AlphaFoldDB" id="A0A3G1KUH9"/>
<dbReference type="SUPFAM" id="SSF52172">
    <property type="entry name" value="CheY-like"/>
    <property type="match status" value="1"/>
</dbReference>
<dbReference type="PANTHER" id="PTHR43228">
    <property type="entry name" value="TWO-COMPONENT RESPONSE REGULATOR"/>
    <property type="match status" value="1"/>
</dbReference>
<evidence type="ECO:0000259" key="4">
    <source>
        <dbReference type="PROSITE" id="PS50110"/>
    </source>
</evidence>
<feature type="modified residue" description="4-aspartylphosphate" evidence="3">
    <location>
        <position position="53"/>
    </location>
</feature>
<name>A0A3G1KUH9_FORW1</name>
<protein>
    <recommendedName>
        <fullName evidence="1">Stage 0 sporulation protein A homolog</fullName>
    </recommendedName>
</protein>
<dbReference type="CDD" id="cd17542">
    <property type="entry name" value="REC_CheY"/>
    <property type="match status" value="1"/>
</dbReference>
<keyword evidence="6" id="KW-1185">Reference proteome</keyword>
<sequence length="120" mass="13392">MRRVLIVDDALIARKLLRTMLEKNGFDVVGEAENGAEGIQKYHEHRPDLVTMDITMPEMDGIQALKAIKAMDPRAKVIVISALGQEVFVKEAVKCGAKNFLLKPFKEDKVIETLNKIAAM</sequence>
<dbReference type="SMART" id="SM00448">
    <property type="entry name" value="REC"/>
    <property type="match status" value="1"/>
</dbReference>
<comment type="function">
    <text evidence="2">May play the central regulatory role in sporulation. It may be an element of the effector pathway responsible for the activation of sporulation genes in response to nutritional stress. Spo0A may act in concert with spo0H (a sigma factor) to control the expression of some genes that are critical to the sporulation process.</text>
</comment>
<gene>
    <name evidence="5" type="ORF">DCMF_16160</name>
</gene>
<organism evidence="5 6">
    <name type="scientific">Formimonas warabiya</name>
    <dbReference type="NCBI Taxonomy" id="1761012"/>
    <lineage>
        <taxon>Bacteria</taxon>
        <taxon>Bacillati</taxon>
        <taxon>Bacillota</taxon>
        <taxon>Clostridia</taxon>
        <taxon>Eubacteriales</taxon>
        <taxon>Peptococcaceae</taxon>
        <taxon>Candidatus Formimonas</taxon>
    </lineage>
</organism>
<evidence type="ECO:0000256" key="3">
    <source>
        <dbReference type="PROSITE-ProRule" id="PRU00169"/>
    </source>
</evidence>
<accession>A0A3G1KUH9</accession>
<dbReference type="InterPro" id="IPR011006">
    <property type="entry name" value="CheY-like_superfamily"/>
</dbReference>
<dbReference type="RefSeq" id="WP_148135377.1">
    <property type="nucleotide sequence ID" value="NZ_CP017634.1"/>
</dbReference>
<evidence type="ECO:0000256" key="1">
    <source>
        <dbReference type="ARBA" id="ARBA00018672"/>
    </source>
</evidence>
<dbReference type="Proteomes" id="UP000323521">
    <property type="component" value="Chromosome"/>
</dbReference>
<dbReference type="Pfam" id="PF00072">
    <property type="entry name" value="Response_reg"/>
    <property type="match status" value="1"/>
</dbReference>
<evidence type="ECO:0000256" key="2">
    <source>
        <dbReference type="ARBA" id="ARBA00024867"/>
    </source>
</evidence>
<proteinExistence type="predicted"/>
<evidence type="ECO:0000313" key="5">
    <source>
        <dbReference type="EMBL" id="ATW26102.1"/>
    </source>
</evidence>
<dbReference type="InterPro" id="IPR001789">
    <property type="entry name" value="Sig_transdc_resp-reg_receiver"/>
</dbReference>
<dbReference type="PROSITE" id="PS50110">
    <property type="entry name" value="RESPONSE_REGULATORY"/>
    <property type="match status" value="1"/>
</dbReference>
<dbReference type="KEGG" id="fwa:DCMF_16160"/>
<dbReference type="Gene3D" id="3.40.50.2300">
    <property type="match status" value="1"/>
</dbReference>
<feature type="domain" description="Response regulatory" evidence="4">
    <location>
        <begin position="3"/>
        <end position="118"/>
    </location>
</feature>
<reference evidence="5 6" key="1">
    <citation type="submission" date="2016-10" db="EMBL/GenBank/DDBJ databases">
        <title>Complete Genome Sequence of Peptococcaceae strain DCMF.</title>
        <authorList>
            <person name="Edwards R.J."/>
            <person name="Holland S.I."/>
            <person name="Deshpande N.P."/>
            <person name="Wong Y.K."/>
            <person name="Ertan H."/>
            <person name="Manefield M."/>
            <person name="Russell T.L."/>
            <person name="Lee M.J."/>
        </authorList>
    </citation>
    <scope>NUCLEOTIDE SEQUENCE [LARGE SCALE GENOMIC DNA]</scope>
    <source>
        <strain evidence="5 6">DCMF</strain>
    </source>
</reference>
<dbReference type="OrthoDB" id="9790669at2"/>
<dbReference type="PANTHER" id="PTHR43228:SF1">
    <property type="entry name" value="TWO-COMPONENT RESPONSE REGULATOR ARR22"/>
    <property type="match status" value="1"/>
</dbReference>